<dbReference type="InterPro" id="IPR007263">
    <property type="entry name" value="DCC1-like"/>
</dbReference>
<reference evidence="1" key="1">
    <citation type="submission" date="2022-06" db="EMBL/GenBank/DDBJ databases">
        <title>Aeoliella straminimaris, a novel planctomycete from sediments.</title>
        <authorList>
            <person name="Vitorino I.R."/>
            <person name="Lage O.M."/>
        </authorList>
    </citation>
    <scope>NUCLEOTIDE SEQUENCE</scope>
    <source>
        <strain evidence="1">ICT_H6.2</strain>
    </source>
</reference>
<keyword evidence="2" id="KW-1185">Reference proteome</keyword>
<gene>
    <name evidence="1" type="ORF">NG895_18055</name>
</gene>
<accession>A0A9X2JHH2</accession>
<protein>
    <submittedName>
        <fullName evidence="1">DUF393 domain-containing protein</fullName>
    </submittedName>
</protein>
<dbReference type="EMBL" id="JAMXLR010000061">
    <property type="protein sequence ID" value="MCO6045806.1"/>
    <property type="molecule type" value="Genomic_DNA"/>
</dbReference>
<comment type="caution">
    <text evidence="1">The sequence shown here is derived from an EMBL/GenBank/DDBJ whole genome shotgun (WGS) entry which is preliminary data.</text>
</comment>
<sequence length="128" mass="14772">MSDSPHEFEVFYDGDCPLCMREIRWFQRLDKHDKIRFTDIAAKEFDAGELGLDHATMMARIHGRLPDGTIITGLDVFRRLYTAVGWRWPVAMSRLPVAKQLLDLGYRVFAKNRLRLTGRCAGDRCAVK</sequence>
<dbReference type="Pfam" id="PF04134">
    <property type="entry name" value="DCC1-like"/>
    <property type="match status" value="1"/>
</dbReference>
<organism evidence="1 2">
    <name type="scientific">Aeoliella straminimaris</name>
    <dbReference type="NCBI Taxonomy" id="2954799"/>
    <lineage>
        <taxon>Bacteria</taxon>
        <taxon>Pseudomonadati</taxon>
        <taxon>Planctomycetota</taxon>
        <taxon>Planctomycetia</taxon>
        <taxon>Pirellulales</taxon>
        <taxon>Lacipirellulaceae</taxon>
        <taxon>Aeoliella</taxon>
    </lineage>
</organism>
<dbReference type="Proteomes" id="UP001155241">
    <property type="component" value="Unassembled WGS sequence"/>
</dbReference>
<dbReference type="AlphaFoldDB" id="A0A9X2JHH2"/>
<dbReference type="GO" id="GO:0015035">
    <property type="term" value="F:protein-disulfide reductase activity"/>
    <property type="evidence" value="ECO:0007669"/>
    <property type="project" value="InterPro"/>
</dbReference>
<proteinExistence type="predicted"/>
<evidence type="ECO:0000313" key="2">
    <source>
        <dbReference type="Proteomes" id="UP001155241"/>
    </source>
</evidence>
<dbReference type="InterPro" id="IPR044691">
    <property type="entry name" value="DCC1_Trx"/>
</dbReference>
<dbReference type="RefSeq" id="WP_252853917.1">
    <property type="nucleotide sequence ID" value="NZ_JAMXLR010000061.1"/>
</dbReference>
<dbReference type="PANTHER" id="PTHR34290:SF2">
    <property type="entry name" value="OS04G0668800 PROTEIN"/>
    <property type="match status" value="1"/>
</dbReference>
<dbReference type="PANTHER" id="PTHR34290">
    <property type="entry name" value="SI:CH73-390P7.2"/>
    <property type="match status" value="1"/>
</dbReference>
<evidence type="ECO:0000313" key="1">
    <source>
        <dbReference type="EMBL" id="MCO6045806.1"/>
    </source>
</evidence>
<name>A0A9X2JHH2_9BACT</name>